<dbReference type="Proteomes" id="UP000680588">
    <property type="component" value="Chromosome"/>
</dbReference>
<gene>
    <name evidence="1" type="ORF">KG104_16590</name>
</gene>
<proteinExistence type="predicted"/>
<dbReference type="KEGG" id="asun:KG104_16590"/>
<accession>A0A975PER2</accession>
<dbReference type="AlphaFoldDB" id="A0A975PER2"/>
<dbReference type="EMBL" id="CP076456">
    <property type="protein sequence ID" value="QWQ36036.1"/>
    <property type="molecule type" value="Genomic_DNA"/>
</dbReference>
<evidence type="ECO:0000313" key="1">
    <source>
        <dbReference type="EMBL" id="QWQ36036.1"/>
    </source>
</evidence>
<sequence length="59" mass="6783">MTYRDGTTRDGKAVAWTPAWVLIHTKKESVHEEWVPAPAVTRITREESDWQDPYDVLAA</sequence>
<organism evidence="1 2">
    <name type="scientific">Arthrobacter sunyaminii</name>
    <dbReference type="NCBI Taxonomy" id="2816859"/>
    <lineage>
        <taxon>Bacteria</taxon>
        <taxon>Bacillati</taxon>
        <taxon>Actinomycetota</taxon>
        <taxon>Actinomycetes</taxon>
        <taxon>Micrococcales</taxon>
        <taxon>Micrococcaceae</taxon>
        <taxon>Arthrobacter</taxon>
    </lineage>
</organism>
<keyword evidence="2" id="KW-1185">Reference proteome</keyword>
<dbReference type="RefSeq" id="WP_207347666.1">
    <property type="nucleotide sequence ID" value="NZ_CP076456.1"/>
</dbReference>
<name>A0A975PER2_9MICC</name>
<protein>
    <submittedName>
        <fullName evidence="1">Uncharacterized protein</fullName>
    </submittedName>
</protein>
<evidence type="ECO:0000313" key="2">
    <source>
        <dbReference type="Proteomes" id="UP000680588"/>
    </source>
</evidence>
<reference evidence="1" key="1">
    <citation type="submission" date="2021-06" db="EMBL/GenBank/DDBJ databases">
        <title>Novel species in genus Arthrobacter.</title>
        <authorList>
            <person name="Zhang G."/>
        </authorList>
    </citation>
    <scope>NUCLEOTIDE SEQUENCE</scope>
    <source>
        <strain evidence="1">Zg-ZUI122</strain>
    </source>
</reference>